<feature type="region of interest" description="Disordered" evidence="1">
    <location>
        <begin position="68"/>
        <end position="89"/>
    </location>
</feature>
<feature type="region of interest" description="Disordered" evidence="1">
    <location>
        <begin position="1"/>
        <end position="31"/>
    </location>
</feature>
<feature type="compositionally biased region" description="Low complexity" evidence="1">
    <location>
        <begin position="15"/>
        <end position="26"/>
    </location>
</feature>
<dbReference type="Proteomes" id="UP001054945">
    <property type="component" value="Unassembled WGS sequence"/>
</dbReference>
<evidence type="ECO:0000313" key="2">
    <source>
        <dbReference type="EMBL" id="GIX72125.1"/>
    </source>
</evidence>
<proteinExistence type="predicted"/>
<evidence type="ECO:0000256" key="1">
    <source>
        <dbReference type="SAM" id="MobiDB-lite"/>
    </source>
</evidence>
<reference evidence="2 3" key="1">
    <citation type="submission" date="2021-06" db="EMBL/GenBank/DDBJ databases">
        <title>Caerostris extrusa draft genome.</title>
        <authorList>
            <person name="Kono N."/>
            <person name="Arakawa K."/>
        </authorList>
    </citation>
    <scope>NUCLEOTIDE SEQUENCE [LARGE SCALE GENOMIC DNA]</scope>
</reference>
<dbReference type="EMBL" id="BPLR01002280">
    <property type="protein sequence ID" value="GIX72125.1"/>
    <property type="molecule type" value="Genomic_DNA"/>
</dbReference>
<organism evidence="2 3">
    <name type="scientific">Caerostris extrusa</name>
    <name type="common">Bark spider</name>
    <name type="synonym">Caerostris bankana</name>
    <dbReference type="NCBI Taxonomy" id="172846"/>
    <lineage>
        <taxon>Eukaryota</taxon>
        <taxon>Metazoa</taxon>
        <taxon>Ecdysozoa</taxon>
        <taxon>Arthropoda</taxon>
        <taxon>Chelicerata</taxon>
        <taxon>Arachnida</taxon>
        <taxon>Araneae</taxon>
        <taxon>Araneomorphae</taxon>
        <taxon>Entelegynae</taxon>
        <taxon>Araneoidea</taxon>
        <taxon>Araneidae</taxon>
        <taxon>Caerostris</taxon>
    </lineage>
</organism>
<accession>A0AAV4MK09</accession>
<keyword evidence="3" id="KW-1185">Reference proteome</keyword>
<sequence>MPPTERSRASTPTPNAAEASSETSNALRRDAFSRRRTLIRIIARSQDSPESVRQDFSLRICISRCHQQNALVRPPPPPNAAEACSKTSN</sequence>
<evidence type="ECO:0000313" key="3">
    <source>
        <dbReference type="Proteomes" id="UP001054945"/>
    </source>
</evidence>
<gene>
    <name evidence="2" type="ORF">CEXT_785651</name>
</gene>
<protein>
    <submittedName>
        <fullName evidence="2">Uncharacterized protein</fullName>
    </submittedName>
</protein>
<comment type="caution">
    <text evidence="2">The sequence shown here is derived from an EMBL/GenBank/DDBJ whole genome shotgun (WGS) entry which is preliminary data.</text>
</comment>
<name>A0AAV4MK09_CAEEX</name>
<dbReference type="AlphaFoldDB" id="A0AAV4MK09"/>